<proteinExistence type="predicted"/>
<evidence type="ECO:0000313" key="1">
    <source>
        <dbReference type="EMBL" id="KAJ9057726.1"/>
    </source>
</evidence>
<dbReference type="EMBL" id="QTSX02005771">
    <property type="protein sequence ID" value="KAJ9057726.1"/>
    <property type="molecule type" value="Genomic_DNA"/>
</dbReference>
<dbReference type="Proteomes" id="UP001165960">
    <property type="component" value="Unassembled WGS sequence"/>
</dbReference>
<gene>
    <name evidence="1" type="ORF">DSO57_1019943</name>
</gene>
<keyword evidence="2" id="KW-1185">Reference proteome</keyword>
<protein>
    <submittedName>
        <fullName evidence="1">Uncharacterized protein</fullName>
    </submittedName>
</protein>
<name>A0ACC2S6D6_9FUNG</name>
<evidence type="ECO:0000313" key="2">
    <source>
        <dbReference type="Proteomes" id="UP001165960"/>
    </source>
</evidence>
<organism evidence="1 2">
    <name type="scientific">Entomophthora muscae</name>
    <dbReference type="NCBI Taxonomy" id="34485"/>
    <lineage>
        <taxon>Eukaryota</taxon>
        <taxon>Fungi</taxon>
        <taxon>Fungi incertae sedis</taxon>
        <taxon>Zoopagomycota</taxon>
        <taxon>Entomophthoromycotina</taxon>
        <taxon>Entomophthoromycetes</taxon>
        <taxon>Entomophthorales</taxon>
        <taxon>Entomophthoraceae</taxon>
        <taxon>Entomophthora</taxon>
    </lineage>
</organism>
<comment type="caution">
    <text evidence="1">The sequence shown here is derived from an EMBL/GenBank/DDBJ whole genome shotgun (WGS) entry which is preliminary data.</text>
</comment>
<sequence>MQEFTLEKYREGMVCCGSLIDHLCGAMRELEAQLAEVRSEVQEGRCCCSQAQFSALQVPHNRSGESTTLRQPTSSAYKDDAISSSSGQQSLPPLFVVPPTPEETPCPNCPESYAGASQKNFFARNQQDTPPPPRRQNTEENAPRFKPMNLPKFDPKGNVHTFIRLSKILMYGANNQDKATTLLNQLDAASTNLIIPHMPQNNWSYAAAKQALLYKFGSIARVTEQKNKFLMIQFQKDKSIAKFADQFYLEAQVLTGSGSLTMHDAHIALRSAVKPYKTLYCTLMPAFQDNCSIDGMVQYLCQCGDTFGPPNALVKPRPLPTPPAHTEGSGRFAPKADMSKVTYHCCNCKGHYANSCTSKTGVHVLPPQDITTQGKDQVE</sequence>
<reference evidence="1" key="1">
    <citation type="submission" date="2022-04" db="EMBL/GenBank/DDBJ databases">
        <title>Genome of the entomopathogenic fungus Entomophthora muscae.</title>
        <authorList>
            <person name="Elya C."/>
            <person name="Lovett B.R."/>
            <person name="Lee E."/>
            <person name="Macias A.M."/>
            <person name="Hajek A.E."/>
            <person name="De Bivort B.L."/>
            <person name="Kasson M.T."/>
            <person name="De Fine Licht H.H."/>
            <person name="Stajich J.E."/>
        </authorList>
    </citation>
    <scope>NUCLEOTIDE SEQUENCE</scope>
    <source>
        <strain evidence="1">Berkeley</strain>
    </source>
</reference>
<accession>A0ACC2S6D6</accession>